<keyword evidence="4" id="KW-1185">Reference proteome</keyword>
<gene>
    <name evidence="3" type="ORF">KIN_01650</name>
</gene>
<evidence type="ECO:0000256" key="1">
    <source>
        <dbReference type="SAM" id="Phobius"/>
    </source>
</evidence>
<dbReference type="PANTHER" id="PTHR43646">
    <property type="entry name" value="GLYCOSYLTRANSFERASE"/>
    <property type="match status" value="1"/>
</dbReference>
<dbReference type="AlphaFoldDB" id="A0A6N6JA19"/>
<keyword evidence="1" id="KW-1133">Transmembrane helix</keyword>
<evidence type="ECO:0000313" key="3">
    <source>
        <dbReference type="EMBL" id="GFE63091.1"/>
    </source>
</evidence>
<dbReference type="OrthoDB" id="6653642at2"/>
<evidence type="ECO:0000313" key="4">
    <source>
        <dbReference type="Proteomes" id="UP000436822"/>
    </source>
</evidence>
<organism evidence="3 4">
    <name type="scientific">Litoreibacter roseus</name>
    <dbReference type="NCBI Taxonomy" id="2601869"/>
    <lineage>
        <taxon>Bacteria</taxon>
        <taxon>Pseudomonadati</taxon>
        <taxon>Pseudomonadota</taxon>
        <taxon>Alphaproteobacteria</taxon>
        <taxon>Rhodobacterales</taxon>
        <taxon>Roseobacteraceae</taxon>
        <taxon>Litoreibacter</taxon>
    </lineage>
</organism>
<dbReference type="Gene3D" id="3.90.550.10">
    <property type="entry name" value="Spore Coat Polysaccharide Biosynthesis Protein SpsA, Chain A"/>
    <property type="match status" value="1"/>
</dbReference>
<feature type="transmembrane region" description="Helical" evidence="1">
    <location>
        <begin position="300"/>
        <end position="322"/>
    </location>
</feature>
<name>A0A6N6JA19_9RHOB</name>
<dbReference type="PANTHER" id="PTHR43646:SF6">
    <property type="entry name" value="PRE-MYCOFACTOCIN GLYCOSYLTRANSFERASE"/>
    <property type="match status" value="1"/>
</dbReference>
<dbReference type="Pfam" id="PF00535">
    <property type="entry name" value="Glycos_transf_2"/>
    <property type="match status" value="1"/>
</dbReference>
<dbReference type="EMBL" id="BLJE01000001">
    <property type="protein sequence ID" value="GFE63091.1"/>
    <property type="molecule type" value="Genomic_DNA"/>
</dbReference>
<proteinExistence type="predicted"/>
<dbReference type="SUPFAM" id="SSF53448">
    <property type="entry name" value="Nucleotide-diphospho-sugar transferases"/>
    <property type="match status" value="1"/>
</dbReference>
<reference evidence="3 4" key="1">
    <citation type="submission" date="2019-12" db="EMBL/GenBank/DDBJ databases">
        <title>Litoreibacter badius sp. nov., a novel bacteriochlorophyll a-containing bacterium in the genus Litoreibacter.</title>
        <authorList>
            <person name="Kanamuro M."/>
            <person name="Takabe Y."/>
            <person name="Mori K."/>
            <person name="Takaichi S."/>
            <person name="Hanada S."/>
        </authorList>
    </citation>
    <scope>NUCLEOTIDE SEQUENCE [LARGE SCALE GENOMIC DNA]</scope>
    <source>
        <strain evidence="3 4">K6</strain>
    </source>
</reference>
<feature type="transmembrane region" description="Helical" evidence="1">
    <location>
        <begin position="247"/>
        <end position="280"/>
    </location>
</feature>
<dbReference type="RefSeq" id="WP_159804073.1">
    <property type="nucleotide sequence ID" value="NZ_BLJE01000001.1"/>
</dbReference>
<comment type="caution">
    <text evidence="3">The sequence shown here is derived from an EMBL/GenBank/DDBJ whole genome shotgun (WGS) entry which is preliminary data.</text>
</comment>
<sequence>MTGKDLDIDVVVPAFRCRAELKACLEGLLDAGAPAERIIVVDDASGDDTPEAARAAGVQLIALDKNVGPAAARNRGVAAATADLVLFVDADVVVAGDVLDRVRAAFSADAGLSALFGAYDTKPAAPGRISRIRNLLHHWNHDRAAGGAVTFWTGLGAVRHDAFDAVGGFDETLDYMEDVDLGMRIWRQGGRIQIDPAIQGKHLKNWSFRSMMRTDFWGRAVPWSRLIMNGEFKDVPKTLNAGRRGQLSVIAVAVSVFALILMPISAFFLAVVICAIGLIGWLHSGFLRLLKQVGEPGDRLAALGVLWLLYLTAGFGFVWVIYERVAGRVPNQA</sequence>
<dbReference type="InterPro" id="IPR001173">
    <property type="entry name" value="Glyco_trans_2-like"/>
</dbReference>
<accession>A0A6N6JA19</accession>
<feature type="domain" description="Glycosyltransferase 2-like" evidence="2">
    <location>
        <begin position="10"/>
        <end position="110"/>
    </location>
</feature>
<keyword evidence="1" id="KW-0812">Transmembrane</keyword>
<dbReference type="InterPro" id="IPR029044">
    <property type="entry name" value="Nucleotide-diphossugar_trans"/>
</dbReference>
<keyword evidence="1" id="KW-0472">Membrane</keyword>
<dbReference type="Proteomes" id="UP000436822">
    <property type="component" value="Unassembled WGS sequence"/>
</dbReference>
<evidence type="ECO:0000259" key="2">
    <source>
        <dbReference type="Pfam" id="PF00535"/>
    </source>
</evidence>
<protein>
    <recommendedName>
        <fullName evidence="2">Glycosyltransferase 2-like domain-containing protein</fullName>
    </recommendedName>
</protein>